<gene>
    <name evidence="1" type="ORF">VTK73DRAFT_7520</name>
</gene>
<accession>A0ABR3WDX7</accession>
<name>A0ABR3WDX7_9PEZI</name>
<keyword evidence="2" id="KW-1185">Reference proteome</keyword>
<dbReference type="EMBL" id="JAZHXJ010000485">
    <property type="protein sequence ID" value="KAL1859670.1"/>
    <property type="molecule type" value="Genomic_DNA"/>
</dbReference>
<protein>
    <submittedName>
        <fullName evidence="1">Uncharacterized protein</fullName>
    </submittedName>
</protein>
<reference evidence="1 2" key="1">
    <citation type="journal article" date="2024" name="Commun. Biol.">
        <title>Comparative genomic analysis of thermophilic fungi reveals convergent evolutionary adaptations and gene losses.</title>
        <authorList>
            <person name="Steindorff A.S."/>
            <person name="Aguilar-Pontes M.V."/>
            <person name="Robinson A.J."/>
            <person name="Andreopoulos B."/>
            <person name="LaButti K."/>
            <person name="Kuo A."/>
            <person name="Mondo S."/>
            <person name="Riley R."/>
            <person name="Otillar R."/>
            <person name="Haridas S."/>
            <person name="Lipzen A."/>
            <person name="Grimwood J."/>
            <person name="Schmutz J."/>
            <person name="Clum A."/>
            <person name="Reid I.D."/>
            <person name="Moisan M.C."/>
            <person name="Butler G."/>
            <person name="Nguyen T.T.M."/>
            <person name="Dewar K."/>
            <person name="Conant G."/>
            <person name="Drula E."/>
            <person name="Henrissat B."/>
            <person name="Hansel C."/>
            <person name="Singer S."/>
            <person name="Hutchinson M.I."/>
            <person name="de Vries R.P."/>
            <person name="Natvig D.O."/>
            <person name="Powell A.J."/>
            <person name="Tsang A."/>
            <person name="Grigoriev I.V."/>
        </authorList>
    </citation>
    <scope>NUCLEOTIDE SEQUENCE [LARGE SCALE GENOMIC DNA]</scope>
    <source>
        <strain evidence="1 2">ATCC 24622</strain>
    </source>
</reference>
<evidence type="ECO:0000313" key="2">
    <source>
        <dbReference type="Proteomes" id="UP001586593"/>
    </source>
</evidence>
<comment type="caution">
    <text evidence="1">The sequence shown here is derived from an EMBL/GenBank/DDBJ whole genome shotgun (WGS) entry which is preliminary data.</text>
</comment>
<dbReference type="Proteomes" id="UP001586593">
    <property type="component" value="Unassembled WGS sequence"/>
</dbReference>
<evidence type="ECO:0000313" key="1">
    <source>
        <dbReference type="EMBL" id="KAL1859670.1"/>
    </source>
</evidence>
<proteinExistence type="predicted"/>
<sequence>MAPTRSPNTSLPRLPLSRPTEVSVCTARRAGRAKTVLLRWNSVCFYRQLSHGLHKPHITILSRRAIFHLRMSQPSFLSEFPAPSLVFLVILTHVHSGILARGAPICRGTRASSESCFPVRAVGVPPNQASAQRNRMKDQTEWAARVVS</sequence>
<organism evidence="1 2">
    <name type="scientific">Phialemonium thermophilum</name>
    <dbReference type="NCBI Taxonomy" id="223376"/>
    <lineage>
        <taxon>Eukaryota</taxon>
        <taxon>Fungi</taxon>
        <taxon>Dikarya</taxon>
        <taxon>Ascomycota</taxon>
        <taxon>Pezizomycotina</taxon>
        <taxon>Sordariomycetes</taxon>
        <taxon>Sordariomycetidae</taxon>
        <taxon>Cephalothecales</taxon>
        <taxon>Cephalothecaceae</taxon>
        <taxon>Phialemonium</taxon>
    </lineage>
</organism>